<sequence length="168" mass="17971">MGEGLKQMLSSHRAEEEEDELGETSSLSGGEPDVAEDQEYASSPNNSDKSSLLSHLPLRRGLSKYYQGKSESFSSFSDVGCVGDLAKKETPYKRKMMKTCRSYAGGLDEHNYGPSSGGTPHKSITTIPNKATTNSRGNGACASLIARTSSLFSSGHGKPPPVPIQRNI</sequence>
<accession>A0AAX6FEG7</accession>
<evidence type="ECO:0000313" key="5">
    <source>
        <dbReference type="EMBL" id="KAJ6814774.1"/>
    </source>
</evidence>
<dbReference type="EMBL" id="JANAVB010029617">
    <property type="protein sequence ID" value="KAJ6814774.1"/>
    <property type="molecule type" value="Genomic_DNA"/>
</dbReference>
<dbReference type="EMBL" id="JANAVB010036618">
    <property type="protein sequence ID" value="KAJ6803123.1"/>
    <property type="molecule type" value="Genomic_DNA"/>
</dbReference>
<name>A0AAX6FEG7_IRIPA</name>
<dbReference type="PANTHER" id="PTHR33172">
    <property type="entry name" value="OS08G0516900 PROTEIN"/>
    <property type="match status" value="1"/>
</dbReference>
<evidence type="ECO:0000256" key="1">
    <source>
        <dbReference type="ARBA" id="ARBA00004123"/>
    </source>
</evidence>
<dbReference type="AlphaFoldDB" id="A0AAX6FEG7"/>
<dbReference type="GO" id="GO:0005634">
    <property type="term" value="C:nucleus"/>
    <property type="evidence" value="ECO:0007669"/>
    <property type="project" value="UniProtKB-SubCell"/>
</dbReference>
<feature type="region of interest" description="Disordered" evidence="3">
    <location>
        <begin position="1"/>
        <end position="54"/>
    </location>
</feature>
<evidence type="ECO:0000256" key="2">
    <source>
        <dbReference type="ARBA" id="ARBA00023242"/>
    </source>
</evidence>
<feature type="compositionally biased region" description="Polar residues" evidence="3">
    <location>
        <begin position="40"/>
        <end position="53"/>
    </location>
</feature>
<reference evidence="5" key="2">
    <citation type="submission" date="2023-04" db="EMBL/GenBank/DDBJ databases">
        <authorList>
            <person name="Bruccoleri R.E."/>
            <person name="Oakeley E.J."/>
            <person name="Faust A.-M."/>
            <person name="Dessus-Babus S."/>
            <person name="Altorfer M."/>
            <person name="Burckhardt D."/>
            <person name="Oertli M."/>
            <person name="Naumann U."/>
            <person name="Petersen F."/>
            <person name="Wong J."/>
        </authorList>
    </citation>
    <scope>NUCLEOTIDE SEQUENCE</scope>
    <source>
        <strain evidence="5">GSM-AAB239-AS_SAM_17_03QT</strain>
        <tissue evidence="5">Leaf</tissue>
    </source>
</reference>
<evidence type="ECO:0000313" key="6">
    <source>
        <dbReference type="Proteomes" id="UP001140949"/>
    </source>
</evidence>
<proteinExistence type="predicted"/>
<organism evidence="5 6">
    <name type="scientific">Iris pallida</name>
    <name type="common">Sweet iris</name>
    <dbReference type="NCBI Taxonomy" id="29817"/>
    <lineage>
        <taxon>Eukaryota</taxon>
        <taxon>Viridiplantae</taxon>
        <taxon>Streptophyta</taxon>
        <taxon>Embryophyta</taxon>
        <taxon>Tracheophyta</taxon>
        <taxon>Spermatophyta</taxon>
        <taxon>Magnoliopsida</taxon>
        <taxon>Liliopsida</taxon>
        <taxon>Asparagales</taxon>
        <taxon>Iridaceae</taxon>
        <taxon>Iridoideae</taxon>
        <taxon>Irideae</taxon>
        <taxon>Iris</taxon>
    </lineage>
</organism>
<dbReference type="InterPro" id="IPR051992">
    <property type="entry name" value="OxStress_Response_Reg"/>
</dbReference>
<reference evidence="5" key="1">
    <citation type="journal article" date="2023" name="GigaByte">
        <title>Genome assembly of the bearded iris, Iris pallida Lam.</title>
        <authorList>
            <person name="Bruccoleri R.E."/>
            <person name="Oakeley E.J."/>
            <person name="Faust A.M.E."/>
            <person name="Altorfer M."/>
            <person name="Dessus-Babus S."/>
            <person name="Burckhardt D."/>
            <person name="Oertli M."/>
            <person name="Naumann U."/>
            <person name="Petersen F."/>
            <person name="Wong J."/>
        </authorList>
    </citation>
    <scope>NUCLEOTIDE SEQUENCE</scope>
    <source>
        <strain evidence="5">GSM-AAB239-AS_SAM_17_03QT</strain>
    </source>
</reference>
<comment type="subcellular location">
    <subcellularLocation>
        <location evidence="1">Nucleus</location>
    </subcellularLocation>
</comment>
<evidence type="ECO:0000256" key="3">
    <source>
        <dbReference type="SAM" id="MobiDB-lite"/>
    </source>
</evidence>
<keyword evidence="6" id="KW-1185">Reference proteome</keyword>
<dbReference type="PANTHER" id="PTHR33172:SF29">
    <property type="entry name" value="OS06G0559400 PROTEIN"/>
    <property type="match status" value="1"/>
</dbReference>
<comment type="caution">
    <text evidence="5">The sequence shown here is derived from an EMBL/GenBank/DDBJ whole genome shotgun (WGS) entry which is preliminary data.</text>
</comment>
<dbReference type="Proteomes" id="UP001140949">
    <property type="component" value="Unassembled WGS sequence"/>
</dbReference>
<gene>
    <name evidence="4" type="ORF">M6B38_109105</name>
    <name evidence="5" type="ORF">M6B38_138190</name>
</gene>
<evidence type="ECO:0000313" key="4">
    <source>
        <dbReference type="EMBL" id="KAJ6803123.1"/>
    </source>
</evidence>
<protein>
    <submittedName>
        <fullName evidence="5">Uncharacterized protein</fullName>
    </submittedName>
</protein>
<keyword evidence="2" id="KW-0539">Nucleus</keyword>
<dbReference type="GO" id="GO:0006950">
    <property type="term" value="P:response to stress"/>
    <property type="evidence" value="ECO:0007669"/>
    <property type="project" value="UniProtKB-ARBA"/>
</dbReference>